<reference evidence="2" key="1">
    <citation type="journal article" date="2022" name="Mol. Ecol. Resour.">
        <title>The genomes of chicory, endive, great burdock and yacon provide insights into Asteraceae palaeo-polyploidization history and plant inulin production.</title>
        <authorList>
            <person name="Fan W."/>
            <person name="Wang S."/>
            <person name="Wang H."/>
            <person name="Wang A."/>
            <person name="Jiang F."/>
            <person name="Liu H."/>
            <person name="Zhao H."/>
            <person name="Xu D."/>
            <person name="Zhang Y."/>
        </authorList>
    </citation>
    <scope>NUCLEOTIDE SEQUENCE [LARGE SCALE GENOMIC DNA]</scope>
    <source>
        <strain evidence="2">cv. Yunnan</strain>
    </source>
</reference>
<evidence type="ECO:0000313" key="2">
    <source>
        <dbReference type="Proteomes" id="UP001056120"/>
    </source>
</evidence>
<dbReference type="EMBL" id="CM042020">
    <property type="protein sequence ID" value="KAI3821058.1"/>
    <property type="molecule type" value="Genomic_DNA"/>
</dbReference>
<sequence length="126" mass="14267">MSLCSSRIYPPSSPRHTLFLPFLLPQNLLSRFSSITAVPTAPILDLAFVAHFFLDQRRGKKGELWQRNHRNWLASQSPPASPYRRHLFLQPSTPRYPSITINTNSDFSSNQEAFGVPIAAENMGEL</sequence>
<dbReference type="Proteomes" id="UP001056120">
    <property type="component" value="Linkage Group LG03"/>
</dbReference>
<organism evidence="1 2">
    <name type="scientific">Smallanthus sonchifolius</name>
    <dbReference type="NCBI Taxonomy" id="185202"/>
    <lineage>
        <taxon>Eukaryota</taxon>
        <taxon>Viridiplantae</taxon>
        <taxon>Streptophyta</taxon>
        <taxon>Embryophyta</taxon>
        <taxon>Tracheophyta</taxon>
        <taxon>Spermatophyta</taxon>
        <taxon>Magnoliopsida</taxon>
        <taxon>eudicotyledons</taxon>
        <taxon>Gunneridae</taxon>
        <taxon>Pentapetalae</taxon>
        <taxon>asterids</taxon>
        <taxon>campanulids</taxon>
        <taxon>Asterales</taxon>
        <taxon>Asteraceae</taxon>
        <taxon>Asteroideae</taxon>
        <taxon>Heliantheae alliance</taxon>
        <taxon>Millerieae</taxon>
        <taxon>Smallanthus</taxon>
    </lineage>
</organism>
<protein>
    <submittedName>
        <fullName evidence="1">Uncharacterized protein</fullName>
    </submittedName>
</protein>
<name>A0ACB9JN34_9ASTR</name>
<comment type="caution">
    <text evidence="1">The sequence shown here is derived from an EMBL/GenBank/DDBJ whole genome shotgun (WGS) entry which is preliminary data.</text>
</comment>
<proteinExistence type="predicted"/>
<keyword evidence="2" id="KW-1185">Reference proteome</keyword>
<reference evidence="1 2" key="2">
    <citation type="journal article" date="2022" name="Mol. Ecol. Resour.">
        <title>The genomes of chicory, endive, great burdock and yacon provide insights into Asteraceae paleo-polyploidization history and plant inulin production.</title>
        <authorList>
            <person name="Fan W."/>
            <person name="Wang S."/>
            <person name="Wang H."/>
            <person name="Wang A."/>
            <person name="Jiang F."/>
            <person name="Liu H."/>
            <person name="Zhao H."/>
            <person name="Xu D."/>
            <person name="Zhang Y."/>
        </authorList>
    </citation>
    <scope>NUCLEOTIDE SEQUENCE [LARGE SCALE GENOMIC DNA]</scope>
    <source>
        <strain evidence="2">cv. Yunnan</strain>
        <tissue evidence="1">Leaves</tissue>
    </source>
</reference>
<gene>
    <name evidence="1" type="ORF">L1987_08614</name>
</gene>
<evidence type="ECO:0000313" key="1">
    <source>
        <dbReference type="EMBL" id="KAI3821058.1"/>
    </source>
</evidence>
<accession>A0ACB9JN34</accession>